<protein>
    <submittedName>
        <fullName evidence="4">PBX homeobox interacting protein 1</fullName>
    </submittedName>
</protein>
<keyword evidence="5" id="KW-1185">Reference proteome</keyword>
<feature type="region of interest" description="Disordered" evidence="3">
    <location>
        <begin position="386"/>
        <end position="415"/>
    </location>
</feature>
<keyword evidence="1 2" id="KW-0175">Coiled coil</keyword>
<dbReference type="Ensembl" id="ENSAMET00000032860.1">
    <property type="protein sequence ID" value="ENSAMEP00000029748.1"/>
    <property type="gene ID" value="ENSAMEG00000011551.2"/>
</dbReference>
<dbReference type="GO" id="GO:0005654">
    <property type="term" value="C:nucleoplasm"/>
    <property type="evidence" value="ECO:0007669"/>
    <property type="project" value="Ensembl"/>
</dbReference>
<feature type="compositionally biased region" description="Basic and acidic residues" evidence="3">
    <location>
        <begin position="499"/>
        <end position="570"/>
    </location>
</feature>
<dbReference type="GO" id="GO:0000785">
    <property type="term" value="C:chromatin"/>
    <property type="evidence" value="ECO:0007669"/>
    <property type="project" value="Ensembl"/>
</dbReference>
<feature type="coiled-coil region" evidence="2">
    <location>
        <begin position="300"/>
        <end position="376"/>
    </location>
</feature>
<dbReference type="GO" id="GO:1901148">
    <property type="term" value="P:gene expression involved in extracellular matrix organization"/>
    <property type="evidence" value="ECO:0007669"/>
    <property type="project" value="Ensembl"/>
</dbReference>
<dbReference type="InParanoid" id="A0A7N5JSZ6"/>
<dbReference type="GeneTree" id="ENSGT00940000162147"/>
<dbReference type="GO" id="GO:0016477">
    <property type="term" value="P:cell migration"/>
    <property type="evidence" value="ECO:0007669"/>
    <property type="project" value="Ensembl"/>
</dbReference>
<dbReference type="GO" id="GO:0016020">
    <property type="term" value="C:membrane"/>
    <property type="evidence" value="ECO:0007669"/>
    <property type="project" value="TreeGrafter"/>
</dbReference>
<dbReference type="GO" id="GO:0003714">
    <property type="term" value="F:transcription corepressor activity"/>
    <property type="evidence" value="ECO:0007669"/>
    <property type="project" value="Ensembl"/>
</dbReference>
<evidence type="ECO:0000313" key="5">
    <source>
        <dbReference type="Proteomes" id="UP000008912"/>
    </source>
</evidence>
<feature type="compositionally biased region" description="Low complexity" evidence="3">
    <location>
        <begin position="52"/>
        <end position="63"/>
    </location>
</feature>
<dbReference type="GO" id="GO:0003713">
    <property type="term" value="F:transcription coactivator activity"/>
    <property type="evidence" value="ECO:0007669"/>
    <property type="project" value="Ensembl"/>
</dbReference>
<proteinExistence type="predicted"/>
<dbReference type="GO" id="GO:0005829">
    <property type="term" value="C:cytosol"/>
    <property type="evidence" value="ECO:0007669"/>
    <property type="project" value="Ensembl"/>
</dbReference>
<dbReference type="GO" id="GO:0022617">
    <property type="term" value="P:extracellular matrix disassembly"/>
    <property type="evidence" value="ECO:0007669"/>
    <property type="project" value="Ensembl"/>
</dbReference>
<dbReference type="GO" id="GO:0005667">
    <property type="term" value="C:transcription regulator complex"/>
    <property type="evidence" value="ECO:0007669"/>
    <property type="project" value="Ensembl"/>
</dbReference>
<dbReference type="Proteomes" id="UP000008912">
    <property type="component" value="Unassembled WGS sequence"/>
</dbReference>
<dbReference type="GO" id="GO:0002532">
    <property type="term" value="P:production of molecular mediator involved in inflammatory response"/>
    <property type="evidence" value="ECO:0007669"/>
    <property type="project" value="Ensembl"/>
</dbReference>
<reference evidence="4 5" key="1">
    <citation type="journal article" date="2010" name="Nature">
        <title>The sequence and de novo assembly of the giant panda genome.</title>
        <authorList>
            <person name="Li R."/>
            <person name="Fan W."/>
            <person name="Tian G."/>
            <person name="Zhu H."/>
            <person name="He L."/>
            <person name="Cai J."/>
            <person name="Huang Q."/>
            <person name="Cai Q."/>
            <person name="Li B."/>
            <person name="Bai Y."/>
            <person name="Zhang Z."/>
            <person name="Zhang Y."/>
            <person name="Wang W."/>
            <person name="Li J."/>
            <person name="Wei F."/>
            <person name="Li H."/>
            <person name="Jian M."/>
            <person name="Li J."/>
            <person name="Zhang Z."/>
            <person name="Nielsen R."/>
            <person name="Li D."/>
            <person name="Gu W."/>
            <person name="Yang Z."/>
            <person name="Xuan Z."/>
            <person name="Ryder O.A."/>
            <person name="Leung F.C."/>
            <person name="Zhou Y."/>
            <person name="Cao J."/>
            <person name="Sun X."/>
            <person name="Fu Y."/>
            <person name="Fang X."/>
            <person name="Guo X."/>
            <person name="Wang B."/>
            <person name="Hou R."/>
            <person name="Shen F."/>
            <person name="Mu B."/>
            <person name="Ni P."/>
            <person name="Lin R."/>
            <person name="Qian W."/>
            <person name="Wang G."/>
            <person name="Yu C."/>
            <person name="Nie W."/>
            <person name="Wang J."/>
            <person name="Wu Z."/>
            <person name="Liang H."/>
            <person name="Min J."/>
            <person name="Wu Q."/>
            <person name="Cheng S."/>
            <person name="Ruan J."/>
            <person name="Wang M."/>
            <person name="Shi Z."/>
            <person name="Wen M."/>
            <person name="Liu B."/>
            <person name="Ren X."/>
            <person name="Zheng H."/>
            <person name="Dong D."/>
            <person name="Cook K."/>
            <person name="Shan G."/>
            <person name="Zhang H."/>
            <person name="Kosiol C."/>
            <person name="Xie X."/>
            <person name="Lu Z."/>
            <person name="Zheng H."/>
            <person name="Li Y."/>
            <person name="Steiner C.C."/>
            <person name="Lam T.T."/>
            <person name="Lin S."/>
            <person name="Zhang Q."/>
            <person name="Li G."/>
            <person name="Tian J."/>
            <person name="Gong T."/>
            <person name="Liu H."/>
            <person name="Zhang D."/>
            <person name="Fang L."/>
            <person name="Ye C."/>
            <person name="Zhang J."/>
            <person name="Hu W."/>
            <person name="Xu A."/>
            <person name="Ren Y."/>
            <person name="Zhang G."/>
            <person name="Bruford M.W."/>
            <person name="Li Q."/>
            <person name="Ma L."/>
            <person name="Guo Y."/>
            <person name="An N."/>
            <person name="Hu Y."/>
            <person name="Zheng Y."/>
            <person name="Shi Y."/>
            <person name="Li Z."/>
            <person name="Liu Q."/>
            <person name="Chen Y."/>
            <person name="Zhao J."/>
            <person name="Qu N."/>
            <person name="Zhao S."/>
            <person name="Tian F."/>
            <person name="Wang X."/>
            <person name="Wang H."/>
            <person name="Xu L."/>
            <person name="Liu X."/>
            <person name="Vinar T."/>
            <person name="Wang Y."/>
            <person name="Lam T.W."/>
            <person name="Yiu S.M."/>
            <person name="Liu S."/>
            <person name="Zhang H."/>
            <person name="Li D."/>
            <person name="Huang Y."/>
            <person name="Wang X."/>
            <person name="Yang G."/>
            <person name="Jiang Z."/>
            <person name="Wang J."/>
            <person name="Qin N."/>
            <person name="Li L."/>
            <person name="Li J."/>
            <person name="Bolund L."/>
            <person name="Kristiansen K."/>
            <person name="Wong G.K."/>
            <person name="Olson M."/>
            <person name="Zhang X."/>
            <person name="Li S."/>
            <person name="Yang H."/>
            <person name="Wang J."/>
            <person name="Wang J."/>
        </authorList>
    </citation>
    <scope>NUCLEOTIDE SEQUENCE [LARGE SCALE GENOMIC DNA]</scope>
</reference>
<dbReference type="GO" id="GO:0030177">
    <property type="term" value="P:positive regulation of Wnt signaling pathway"/>
    <property type="evidence" value="ECO:0007669"/>
    <property type="project" value="Ensembl"/>
</dbReference>
<dbReference type="GO" id="GO:1902732">
    <property type="term" value="P:positive regulation of chondrocyte proliferation"/>
    <property type="evidence" value="ECO:0007669"/>
    <property type="project" value="Ensembl"/>
</dbReference>
<dbReference type="GO" id="GO:0007155">
    <property type="term" value="P:cell adhesion"/>
    <property type="evidence" value="ECO:0007669"/>
    <property type="project" value="Ensembl"/>
</dbReference>
<feature type="compositionally biased region" description="Basic and acidic residues" evidence="3">
    <location>
        <begin position="397"/>
        <end position="407"/>
    </location>
</feature>
<accession>A0A7N5JSZ6</accession>
<dbReference type="AlphaFoldDB" id="A0A7N5JSZ6"/>
<evidence type="ECO:0000313" key="4">
    <source>
        <dbReference type="Ensembl" id="ENSAMEP00000029748.1"/>
    </source>
</evidence>
<evidence type="ECO:0000256" key="2">
    <source>
        <dbReference type="SAM" id="Coils"/>
    </source>
</evidence>
<dbReference type="PANTHER" id="PTHR28638">
    <property type="entry name" value="CELL CYCLE PROGRESSION PROTEIN 1"/>
    <property type="match status" value="1"/>
</dbReference>
<evidence type="ECO:0000256" key="1">
    <source>
        <dbReference type="ARBA" id="ARBA00023054"/>
    </source>
</evidence>
<feature type="compositionally biased region" description="Basic and acidic residues" evidence="3">
    <location>
        <begin position="578"/>
        <end position="596"/>
    </location>
</feature>
<reference evidence="4" key="2">
    <citation type="submission" date="2025-08" db="UniProtKB">
        <authorList>
            <consortium name="Ensembl"/>
        </authorList>
    </citation>
    <scope>IDENTIFICATION</scope>
</reference>
<feature type="region of interest" description="Disordered" evidence="3">
    <location>
        <begin position="24"/>
        <end position="224"/>
    </location>
</feature>
<reference evidence="4" key="3">
    <citation type="submission" date="2025-09" db="UniProtKB">
        <authorList>
            <consortium name="Ensembl"/>
        </authorList>
    </citation>
    <scope>IDENTIFICATION</scope>
</reference>
<organism evidence="4 5">
    <name type="scientific">Ailuropoda melanoleuca</name>
    <name type="common">Giant panda</name>
    <dbReference type="NCBI Taxonomy" id="9646"/>
    <lineage>
        <taxon>Eukaryota</taxon>
        <taxon>Metazoa</taxon>
        <taxon>Chordata</taxon>
        <taxon>Craniata</taxon>
        <taxon>Vertebrata</taxon>
        <taxon>Euteleostomi</taxon>
        <taxon>Mammalia</taxon>
        <taxon>Eutheria</taxon>
        <taxon>Laurasiatheria</taxon>
        <taxon>Carnivora</taxon>
        <taxon>Caniformia</taxon>
        <taxon>Ursidae</taxon>
        <taxon>Ailuropoda</taxon>
    </lineage>
</organism>
<dbReference type="GO" id="GO:0030097">
    <property type="term" value="P:hemopoiesis"/>
    <property type="evidence" value="ECO:0007669"/>
    <property type="project" value="Ensembl"/>
</dbReference>
<dbReference type="GO" id="GO:0061975">
    <property type="term" value="P:articular cartilage development"/>
    <property type="evidence" value="ECO:0007669"/>
    <property type="project" value="Ensembl"/>
</dbReference>
<dbReference type="GO" id="GO:0140297">
    <property type="term" value="F:DNA-binding transcription factor binding"/>
    <property type="evidence" value="ECO:0007669"/>
    <property type="project" value="Ensembl"/>
</dbReference>
<feature type="compositionally biased region" description="Low complexity" evidence="3">
    <location>
        <begin position="167"/>
        <end position="178"/>
    </location>
</feature>
<dbReference type="PANTHER" id="PTHR28638:SF1">
    <property type="entry name" value="PRE-B-CELL LEUKEMIA TRANSCRIPTION FACTOR-INTERACTING PROTEIN 1"/>
    <property type="match status" value="1"/>
</dbReference>
<dbReference type="InterPro" id="IPR051990">
    <property type="entry name" value="CCPG1/PBIP1"/>
</dbReference>
<name>A0A7N5JSZ6_AILME</name>
<feature type="compositionally biased region" description="Polar residues" evidence="3">
    <location>
        <begin position="79"/>
        <end position="89"/>
    </location>
</feature>
<evidence type="ECO:0000256" key="3">
    <source>
        <dbReference type="SAM" id="MobiDB-lite"/>
    </source>
</evidence>
<sequence length="829" mass="89359">MASCSDSDNSWVLAGSEWHFFTEQKQPLEGSAQQQLRLGNGPTPRPADACHPPCLSSPLRSLPVETLGPESMVDAELESTPQALGSPSKTAAGELAGAEDGGETVFQGESAQSGPVLPEKTEAEDDLEGHGCAGGPLGLGDTLVQGDSDEALVAAGLGPDTEDPEDQSPQGSLPSSPSAAWSREETRCSSSEDDTDMDVEGLRRRRGREPSAPQPVGTLGVEDQAGGEGAGWELGISLNLCLLGALVLLGLGIFLFSGPVEEVEQVFPDTGLDMEVRDAAGDGQDGAPGLSDSVPSLQSMALLLDRLAKENQDIRLLQAQLQAQKEELQSLMQQPQELAEENARLRGALRRGESSQRALQSELQQLRARLQGLEAECVRGPDGVCSGWGTGSQGGRVTEERGPREQEPGPGFLEQKERLEAEAWALRQELERQRQLLGSVQQDLEQSLGGAGRGDPARAGLTELGHRLTQKLQGLEKWGQHPGVRANASEARFQSSREGSGKEKRRDGPGDRSTEPWKHKKEGSGWERKKSWQGEDRELAGRGKEEGKPWEGKRGSKKDGKRQGPKEPPRKSGSPRSSADRQKHPQWKEGAKDGHEPLPLWAGLSRHRYRAPQGCSGVHECARQEGLAFGVELVPVRHQELASLLTTYLARLPWAGQLTKELPLLPAYFGEDGIFRHDRLRFRDFVDALEDSLEEVAVRQTGDDDEVDDFESFIFSHFFGDKALKKRWAAGPGGGGGVTEGAGTLRRGLFEPVSTPSWLPLEQHLETCLSSGRSGSCPCSPHVSLGGPSWARGYFSSRVVLSRSDLQRPGGKGVPSPSCRPDCGDFILG</sequence>
<feature type="region of interest" description="Disordered" evidence="3">
    <location>
        <begin position="476"/>
        <end position="599"/>
    </location>
</feature>
<gene>
    <name evidence="4" type="primary">PBXIP1</name>
</gene>